<dbReference type="AlphaFoldDB" id="A0A8D8T930"/>
<dbReference type="PANTHER" id="PTHR44054">
    <property type="entry name" value="SYNAPTIC VESICLE MEMBRANE PROTEIN VAT-1 HOMOLOG-LIKE"/>
    <property type="match status" value="1"/>
</dbReference>
<dbReference type="InterPro" id="IPR013154">
    <property type="entry name" value="ADH-like_N"/>
</dbReference>
<reference evidence="3" key="1">
    <citation type="submission" date="2021-05" db="EMBL/GenBank/DDBJ databases">
        <authorList>
            <person name="Alioto T."/>
            <person name="Alioto T."/>
            <person name="Gomez Garrido J."/>
        </authorList>
    </citation>
    <scope>NUCLEOTIDE SEQUENCE</scope>
</reference>
<dbReference type="EMBL" id="HBUF01251137">
    <property type="protein sequence ID" value="CAG6680097.1"/>
    <property type="molecule type" value="Transcribed_RNA"/>
</dbReference>
<dbReference type="PANTHER" id="PTHR44054:SF1">
    <property type="entry name" value="SYNAPTIC VESICLE MEMBRANE PROTEIN VAT-1 HOMOLOG"/>
    <property type="match status" value="1"/>
</dbReference>
<dbReference type="SUPFAM" id="SSF51735">
    <property type="entry name" value="NAD(P)-binding Rossmann-fold domains"/>
    <property type="match status" value="1"/>
</dbReference>
<dbReference type="GO" id="GO:0016491">
    <property type="term" value="F:oxidoreductase activity"/>
    <property type="evidence" value="ECO:0007669"/>
    <property type="project" value="UniProtKB-KW"/>
</dbReference>
<accession>A0A8D8T930</accession>
<dbReference type="InterPro" id="IPR020843">
    <property type="entry name" value="ER"/>
</dbReference>
<dbReference type="InterPro" id="IPR011032">
    <property type="entry name" value="GroES-like_sf"/>
</dbReference>
<dbReference type="Pfam" id="PF13602">
    <property type="entry name" value="ADH_zinc_N_2"/>
    <property type="match status" value="1"/>
</dbReference>
<dbReference type="Gene3D" id="3.90.180.10">
    <property type="entry name" value="Medium-chain alcohol dehydrogenases, catalytic domain"/>
    <property type="match status" value="1"/>
</dbReference>
<protein>
    <submittedName>
        <fullName evidence="3">Synaptic vesicle membrane protein VAT-1 homolog</fullName>
    </submittedName>
</protein>
<evidence type="ECO:0000313" key="3">
    <source>
        <dbReference type="EMBL" id="CAG6680097.1"/>
    </source>
</evidence>
<dbReference type="InterPro" id="IPR052100">
    <property type="entry name" value="SV-ATPase_mito-regulator"/>
</dbReference>
<evidence type="ECO:0000259" key="2">
    <source>
        <dbReference type="SMART" id="SM00829"/>
    </source>
</evidence>
<dbReference type="SMART" id="SM00829">
    <property type="entry name" value="PKS_ER"/>
    <property type="match status" value="1"/>
</dbReference>
<keyword evidence="1" id="KW-0560">Oxidoreductase</keyword>
<name>A0A8D8T930_9HEMI</name>
<evidence type="ECO:0000256" key="1">
    <source>
        <dbReference type="ARBA" id="ARBA00023002"/>
    </source>
</evidence>
<organism evidence="3">
    <name type="scientific">Cacopsylla melanoneura</name>
    <dbReference type="NCBI Taxonomy" id="428564"/>
    <lineage>
        <taxon>Eukaryota</taxon>
        <taxon>Metazoa</taxon>
        <taxon>Ecdysozoa</taxon>
        <taxon>Arthropoda</taxon>
        <taxon>Hexapoda</taxon>
        <taxon>Insecta</taxon>
        <taxon>Pterygota</taxon>
        <taxon>Neoptera</taxon>
        <taxon>Paraneoptera</taxon>
        <taxon>Hemiptera</taxon>
        <taxon>Sternorrhyncha</taxon>
        <taxon>Psylloidea</taxon>
        <taxon>Psyllidae</taxon>
        <taxon>Psyllinae</taxon>
        <taxon>Cacopsylla</taxon>
    </lineage>
</organism>
<dbReference type="SUPFAM" id="SSF50129">
    <property type="entry name" value="GroES-like"/>
    <property type="match status" value="1"/>
</dbReference>
<feature type="domain" description="Enoyl reductase (ER)" evidence="2">
    <location>
        <begin position="14"/>
        <end position="330"/>
    </location>
</feature>
<dbReference type="Pfam" id="PF08240">
    <property type="entry name" value="ADH_N"/>
    <property type="match status" value="1"/>
</dbReference>
<proteinExistence type="predicted"/>
<dbReference type="InterPro" id="IPR036291">
    <property type="entry name" value="NAD(P)-bd_dom_sf"/>
</dbReference>
<dbReference type="Gene3D" id="3.40.50.720">
    <property type="entry name" value="NAD(P)-binding Rossmann-like Domain"/>
    <property type="match status" value="1"/>
</dbReference>
<sequence>MSDKVKSIILTEFGGLDKIKVMDWPINSTNLRTKELEVKVSICGVNFADIYTRLGFLPHLETPRVLGLECVGTVVNVGMEVDQFKIGQRVLCYRWTGGLYRERVIVEEKYCFTVPDSLSDEQLVCLPSQYLTAYFALFDFGNLRPNQTVLMHSCVGGVGCAVTQLCKTVPNVTIHGTTSAHKLEVARLKGVHHVFTLADLNKQNHRYDIIIDPLGGPYSSINQSLLKHLGRSILIGATSMIGSKDPPSSSTGNSVEYLDLVMNNRSISGLHVGLICENAPLRVKACMEHLFTLCMEEKIAPIVHATFTFDQIQNAQEELLERRNIGKILLRPH</sequence>